<sequence length="434" mass="47279">MMDRVSDVVANCMLKDFLGYEELYKHLHLHPELSNAESKTCDLIRSRLTAWDKVQLHTGIGGHSVVGVFKNGDGPTVLLRADIDALPIQETTRLPYQSTAISSIDGIQRPVMHACGHDMHTTCLLAATEVLVSRARDHWSGTLVVLFQPAEERGTGAQAMVDDSLWDKIPQPDYLFGQHVVANLPAGVIGLRSGTIMAGAESMRCKIYGRGGHASQPHRAIDAGLLASNCIVRLQQIVSRELAPGDTAVLTAVPLSAGVAENIIPDDLEVGVDIRFIKHETRDQLRRSIRRIINAECQASNAPRTPTFTTTRTFPLTINDLKLTSLLKDSFAEHFGQKLNPEIAISTIAEDFPNLSSGQPYVFWHLGCSDQSCFDLEGRPDADLPPIPMNHSSGFAPLIQPTLRVGVEALVLAALTGFNIPSSLGQKEILVPKI</sequence>
<reference evidence="1" key="1">
    <citation type="submission" date="2022-10" db="EMBL/GenBank/DDBJ databases">
        <title>Culturing micro-colonial fungi from biological soil crusts in the Mojave desert and describing Neophaeococcomyces mojavensis, and introducing the new genera and species Taxawa tesnikishii.</title>
        <authorList>
            <person name="Kurbessoian T."/>
            <person name="Stajich J.E."/>
        </authorList>
    </citation>
    <scope>NUCLEOTIDE SEQUENCE</scope>
    <source>
        <strain evidence="1">JES_112</strain>
    </source>
</reference>
<accession>A0ACC3A2K3</accession>
<name>A0ACC3A2K3_9EURO</name>
<comment type="caution">
    <text evidence="1">The sequence shown here is derived from an EMBL/GenBank/DDBJ whole genome shotgun (WGS) entry which is preliminary data.</text>
</comment>
<evidence type="ECO:0000313" key="2">
    <source>
        <dbReference type="Proteomes" id="UP001172386"/>
    </source>
</evidence>
<organism evidence="1 2">
    <name type="scientific">Neophaeococcomyces mojaviensis</name>
    <dbReference type="NCBI Taxonomy" id="3383035"/>
    <lineage>
        <taxon>Eukaryota</taxon>
        <taxon>Fungi</taxon>
        <taxon>Dikarya</taxon>
        <taxon>Ascomycota</taxon>
        <taxon>Pezizomycotina</taxon>
        <taxon>Eurotiomycetes</taxon>
        <taxon>Chaetothyriomycetidae</taxon>
        <taxon>Chaetothyriales</taxon>
        <taxon>Chaetothyriales incertae sedis</taxon>
        <taxon>Neophaeococcomyces</taxon>
    </lineage>
</organism>
<dbReference type="Proteomes" id="UP001172386">
    <property type="component" value="Unassembled WGS sequence"/>
</dbReference>
<gene>
    <name evidence="1" type="ORF">H2198_006501</name>
</gene>
<protein>
    <submittedName>
        <fullName evidence="1">Uncharacterized protein</fullName>
    </submittedName>
</protein>
<evidence type="ECO:0000313" key="1">
    <source>
        <dbReference type="EMBL" id="KAJ9654421.1"/>
    </source>
</evidence>
<dbReference type="EMBL" id="JAPDRQ010000121">
    <property type="protein sequence ID" value="KAJ9654421.1"/>
    <property type="molecule type" value="Genomic_DNA"/>
</dbReference>
<proteinExistence type="predicted"/>
<keyword evidence="2" id="KW-1185">Reference proteome</keyword>